<evidence type="ECO:0000313" key="14">
    <source>
        <dbReference type="EMBL" id="OWQ97567.1"/>
    </source>
</evidence>
<keyword evidence="4" id="KW-0406">Ion transport</keyword>
<evidence type="ECO:0000256" key="8">
    <source>
        <dbReference type="ARBA" id="ARBA00023136"/>
    </source>
</evidence>
<protein>
    <submittedName>
        <fullName evidence="14">TonB-dependent receptor</fullName>
    </submittedName>
</protein>
<dbReference type="PANTHER" id="PTHR47234">
    <property type="match status" value="1"/>
</dbReference>
<feature type="chain" id="PRO_5013168147" evidence="12">
    <location>
        <begin position="29"/>
        <end position="861"/>
    </location>
</feature>
<dbReference type="RefSeq" id="WP_088441416.1">
    <property type="nucleotide sequence ID" value="NZ_BMMC01000029.1"/>
</dbReference>
<evidence type="ECO:0000256" key="10">
    <source>
        <dbReference type="PROSITE-ProRule" id="PRU01360"/>
    </source>
</evidence>
<keyword evidence="12" id="KW-0732">Signal</keyword>
<dbReference type="Gene3D" id="3.55.50.30">
    <property type="match status" value="1"/>
</dbReference>
<keyword evidence="4" id="KW-0410">Iron transport</keyword>
<evidence type="ECO:0000256" key="4">
    <source>
        <dbReference type="ARBA" id="ARBA00022496"/>
    </source>
</evidence>
<reference evidence="14 15" key="1">
    <citation type="journal article" date="2010" name="Int. J. Syst. Evol. Microbiol.">
        <title>Sphingopyxis bauzanensis sp. nov., a psychrophilic bacterium isolated from soil.</title>
        <authorList>
            <person name="Zhang D.C."/>
            <person name="Liu H.C."/>
            <person name="Xin Y.H."/>
            <person name="Zhou Y.G."/>
            <person name="Schinner F."/>
            <person name="Margesin R."/>
        </authorList>
    </citation>
    <scope>NUCLEOTIDE SEQUENCE [LARGE SCALE GENOMIC DNA]</scope>
    <source>
        <strain evidence="14 15">DSM 22271</strain>
    </source>
</reference>
<name>A0A246JWV4_9SPHN</name>
<keyword evidence="14" id="KW-0675">Receptor</keyword>
<dbReference type="Gene3D" id="2.170.130.10">
    <property type="entry name" value="TonB-dependent receptor, plug domain"/>
    <property type="match status" value="1"/>
</dbReference>
<dbReference type="Gene3D" id="2.40.170.20">
    <property type="entry name" value="TonB-dependent receptor, beta-barrel domain"/>
    <property type="match status" value="1"/>
</dbReference>
<dbReference type="AlphaFoldDB" id="A0A246JWV4"/>
<dbReference type="InterPro" id="IPR039426">
    <property type="entry name" value="TonB-dep_rcpt-like"/>
</dbReference>
<gene>
    <name evidence="14" type="ORF">CDQ92_11220</name>
</gene>
<comment type="subcellular location">
    <subcellularLocation>
        <location evidence="1 10">Cell outer membrane</location>
        <topology evidence="1 10">Multi-pass membrane protein</topology>
    </subcellularLocation>
</comment>
<dbReference type="Proteomes" id="UP000197361">
    <property type="component" value="Unassembled WGS sequence"/>
</dbReference>
<dbReference type="Pfam" id="PF07660">
    <property type="entry name" value="STN"/>
    <property type="match status" value="1"/>
</dbReference>
<keyword evidence="8 10" id="KW-0472">Membrane</keyword>
<evidence type="ECO:0000256" key="11">
    <source>
        <dbReference type="RuleBase" id="RU003357"/>
    </source>
</evidence>
<dbReference type="Pfam" id="PF00593">
    <property type="entry name" value="TonB_dep_Rec_b-barrel"/>
    <property type="match status" value="1"/>
</dbReference>
<keyword evidence="6" id="KW-0408">Iron</keyword>
<evidence type="ECO:0000256" key="1">
    <source>
        <dbReference type="ARBA" id="ARBA00004571"/>
    </source>
</evidence>
<evidence type="ECO:0000313" key="15">
    <source>
        <dbReference type="Proteomes" id="UP000197361"/>
    </source>
</evidence>
<dbReference type="InterPro" id="IPR036942">
    <property type="entry name" value="Beta-barrel_TonB_sf"/>
</dbReference>
<evidence type="ECO:0000256" key="3">
    <source>
        <dbReference type="ARBA" id="ARBA00022452"/>
    </source>
</evidence>
<evidence type="ECO:0000256" key="9">
    <source>
        <dbReference type="ARBA" id="ARBA00023237"/>
    </source>
</evidence>
<dbReference type="PROSITE" id="PS52016">
    <property type="entry name" value="TONB_DEPENDENT_REC_3"/>
    <property type="match status" value="1"/>
</dbReference>
<evidence type="ECO:0000256" key="7">
    <source>
        <dbReference type="ARBA" id="ARBA00023077"/>
    </source>
</evidence>
<dbReference type="CDD" id="cd01347">
    <property type="entry name" value="ligand_gated_channel"/>
    <property type="match status" value="1"/>
</dbReference>
<comment type="caution">
    <text evidence="14">The sequence shown here is derived from an EMBL/GenBank/DDBJ whole genome shotgun (WGS) entry which is preliminary data.</text>
</comment>
<organism evidence="14 15">
    <name type="scientific">Sphingopyxis bauzanensis</name>
    <dbReference type="NCBI Taxonomy" id="651663"/>
    <lineage>
        <taxon>Bacteria</taxon>
        <taxon>Pseudomonadati</taxon>
        <taxon>Pseudomonadota</taxon>
        <taxon>Alphaproteobacteria</taxon>
        <taxon>Sphingomonadales</taxon>
        <taxon>Sphingomonadaceae</taxon>
        <taxon>Sphingopyxis</taxon>
    </lineage>
</organism>
<keyword evidence="2 10" id="KW-0813">Transport</keyword>
<dbReference type="SUPFAM" id="SSF56935">
    <property type="entry name" value="Porins"/>
    <property type="match status" value="1"/>
</dbReference>
<dbReference type="Pfam" id="PF07715">
    <property type="entry name" value="Plug"/>
    <property type="match status" value="1"/>
</dbReference>
<accession>A0A246JWV4</accession>
<evidence type="ECO:0000256" key="12">
    <source>
        <dbReference type="SAM" id="SignalP"/>
    </source>
</evidence>
<dbReference type="EMBL" id="NISK01000002">
    <property type="protein sequence ID" value="OWQ97567.1"/>
    <property type="molecule type" value="Genomic_DNA"/>
</dbReference>
<dbReference type="PANTHER" id="PTHR47234:SF3">
    <property type="entry name" value="SECRETIN_TONB SHORT N-TERMINAL DOMAIN-CONTAINING PROTEIN"/>
    <property type="match status" value="1"/>
</dbReference>
<dbReference type="PROSITE" id="PS51257">
    <property type="entry name" value="PROKAR_LIPOPROTEIN"/>
    <property type="match status" value="1"/>
</dbReference>
<keyword evidence="15" id="KW-1185">Reference proteome</keyword>
<comment type="similarity">
    <text evidence="10 11">Belongs to the TonB-dependent receptor family.</text>
</comment>
<evidence type="ECO:0000256" key="6">
    <source>
        <dbReference type="ARBA" id="ARBA00023004"/>
    </source>
</evidence>
<evidence type="ECO:0000256" key="2">
    <source>
        <dbReference type="ARBA" id="ARBA00022448"/>
    </source>
</evidence>
<keyword evidence="7 11" id="KW-0798">TonB box</keyword>
<feature type="signal peptide" evidence="12">
    <location>
        <begin position="1"/>
        <end position="28"/>
    </location>
</feature>
<dbReference type="InterPro" id="IPR012910">
    <property type="entry name" value="Plug_dom"/>
</dbReference>
<feature type="domain" description="Secretin/TonB short N-terminal" evidence="13">
    <location>
        <begin position="54"/>
        <end position="104"/>
    </location>
</feature>
<dbReference type="InterPro" id="IPR037066">
    <property type="entry name" value="Plug_dom_sf"/>
</dbReference>
<dbReference type="InterPro" id="IPR000531">
    <property type="entry name" value="Beta-barrel_TonB"/>
</dbReference>
<dbReference type="GO" id="GO:0006826">
    <property type="term" value="P:iron ion transport"/>
    <property type="evidence" value="ECO:0007669"/>
    <property type="project" value="UniProtKB-KW"/>
</dbReference>
<dbReference type="InterPro" id="IPR011662">
    <property type="entry name" value="Secretin/TonB_short_N"/>
</dbReference>
<evidence type="ECO:0000256" key="5">
    <source>
        <dbReference type="ARBA" id="ARBA00022692"/>
    </source>
</evidence>
<evidence type="ECO:0000259" key="13">
    <source>
        <dbReference type="SMART" id="SM00965"/>
    </source>
</evidence>
<dbReference type="OrthoDB" id="7051241at2"/>
<dbReference type="GO" id="GO:0009279">
    <property type="term" value="C:cell outer membrane"/>
    <property type="evidence" value="ECO:0007669"/>
    <property type="project" value="UniProtKB-SubCell"/>
</dbReference>
<sequence>MSFRTGVASTLLATTAILACSAPAAAQAATATDYDLPAQDLETSLRSVGLTSGQQIMITSSAVAGRTAPVLKGQYTVEQAVRALLHGTAVRVQFKDDTILIGEGARADAIDTADANPAEITVIGSRIRGGPATSPVTSITRREAELLGRTDLGQIIRDLPQNFSGGQNPTISASGQGGFTNVSGSSAINLRGLGPDASLTLFNGHRVAFDAISQGVDISAIPLSAIERIDIVTDGASALYGSDAVAGVANVVLRRQVDKVITSARLAGTTAGGGFTQQYNVVGGPAWASGSLMVAADYQKMDEVAARQRAYTSNLPPDTTLLPRQKQVSIVAAGRQTVSESVGLEFDGHYMHRSTSRCITASISPSCYGQGSVVDSTVDSWSVTPSLQVELGTSWSLRLSGTYGESNTSIATRVFFNGAEAGLAVPQYENKLGAVEIGAEGRIFSLPGGEARIAIGGGFRSNKLRVDSRRFVGGVESPIDIFAETRNVAFGYGELSLPLVSPTNGISVVNKLHFVGALRFESHRGIDQITTPKVGMVYAPLAGLEFKASWGKSFKVPTLYQTGQTSNAQLVPGFIFSPAPAVSDPVLYLFGGNPNLSPERATTLTASLTIEPVAVDGLRLDLGYFRIRYRNRVASPFSPITSAFLPVYAYFVQLNPTALQVNSAINSISGVFENSSGQPFNPGSVAAILDDRLQNISLQLLRGMDASIKYSRDVGDGAKVWISGSLTYLDSTRQIVAGQPEMSQSGLIFRPPNWRGKLSGTWEEGDVSLTAAGNYIGTMKDDRFQPVMKVPSFVTVDAILNVSSGERRGLFGGTTLTITIQNLFDEIPPSVRSLDPAALRYDSVNHSTLGRTFGLTVSKAW</sequence>
<proteinExistence type="inferred from homology"/>
<dbReference type="SMART" id="SM00965">
    <property type="entry name" value="STN"/>
    <property type="match status" value="1"/>
</dbReference>
<keyword evidence="5 10" id="KW-0812">Transmembrane</keyword>
<keyword evidence="9 10" id="KW-0998">Cell outer membrane</keyword>
<keyword evidence="3 10" id="KW-1134">Transmembrane beta strand</keyword>